<evidence type="ECO:0000256" key="2">
    <source>
        <dbReference type="ARBA" id="ARBA00022857"/>
    </source>
</evidence>
<dbReference type="Proteomes" id="UP001193081">
    <property type="component" value="Unassembled WGS sequence"/>
</dbReference>
<evidence type="ECO:0000259" key="4">
    <source>
        <dbReference type="Pfam" id="PF01872"/>
    </source>
</evidence>
<dbReference type="Gene3D" id="3.40.430.10">
    <property type="entry name" value="Dihydrofolate Reductase, subunit A"/>
    <property type="match status" value="1"/>
</dbReference>
<dbReference type="NCBIfam" id="TIGR00227">
    <property type="entry name" value="ribD_Cterm"/>
    <property type="match status" value="1"/>
</dbReference>
<proteinExistence type="predicted"/>
<organism evidence="5 6">
    <name type="scientific">Candidatus Chloroploca mongolica</name>
    <dbReference type="NCBI Taxonomy" id="2528176"/>
    <lineage>
        <taxon>Bacteria</taxon>
        <taxon>Bacillati</taxon>
        <taxon>Chloroflexota</taxon>
        <taxon>Chloroflexia</taxon>
        <taxon>Chloroflexales</taxon>
        <taxon>Chloroflexineae</taxon>
        <taxon>Oscillochloridaceae</taxon>
        <taxon>Candidatus Chloroploca</taxon>
    </lineage>
</organism>
<dbReference type="InterPro" id="IPR002734">
    <property type="entry name" value="RibDG_C"/>
</dbReference>
<accession>A0ABS4D4N8</accession>
<dbReference type="InterPro" id="IPR024072">
    <property type="entry name" value="DHFR-like_dom_sf"/>
</dbReference>
<dbReference type="RefSeq" id="WP_135476052.1">
    <property type="nucleotide sequence ID" value="NZ_SIJK02000002.1"/>
</dbReference>
<reference evidence="5 6" key="1">
    <citation type="submission" date="2021-03" db="EMBL/GenBank/DDBJ databases">
        <authorList>
            <person name="Grouzdev D.S."/>
        </authorList>
    </citation>
    <scope>NUCLEOTIDE SEQUENCE [LARGE SCALE GENOMIC DNA]</scope>
    <source>
        <strain evidence="5 6">M50-1</strain>
    </source>
</reference>
<dbReference type="PANTHER" id="PTHR38011">
    <property type="entry name" value="DIHYDROFOLATE REDUCTASE FAMILY PROTEIN (AFU_ORTHOLOGUE AFUA_8G06820)"/>
    <property type="match status" value="1"/>
</dbReference>
<dbReference type="EMBL" id="SIJK02000002">
    <property type="protein sequence ID" value="MBP1464392.1"/>
    <property type="molecule type" value="Genomic_DNA"/>
</dbReference>
<keyword evidence="6" id="KW-1185">Reference proteome</keyword>
<keyword evidence="3" id="KW-0560">Oxidoreductase</keyword>
<comment type="caution">
    <text evidence="5">The sequence shown here is derived from an EMBL/GenBank/DDBJ whole genome shotgun (WGS) entry which is preliminary data.</text>
</comment>
<dbReference type="InterPro" id="IPR050765">
    <property type="entry name" value="Riboflavin_Biosynth_HTPR"/>
</dbReference>
<keyword evidence="2" id="KW-0521">NADP</keyword>
<protein>
    <submittedName>
        <fullName evidence="5">RibD family protein</fullName>
    </submittedName>
</protein>
<evidence type="ECO:0000313" key="6">
    <source>
        <dbReference type="Proteomes" id="UP001193081"/>
    </source>
</evidence>
<gene>
    <name evidence="5" type="ORF">EYB53_001605</name>
</gene>
<dbReference type="PANTHER" id="PTHR38011:SF7">
    <property type="entry name" value="2,5-DIAMINO-6-RIBOSYLAMINO-4(3H)-PYRIMIDINONE 5'-PHOSPHATE REDUCTASE"/>
    <property type="match status" value="1"/>
</dbReference>
<dbReference type="SUPFAM" id="SSF53597">
    <property type="entry name" value="Dihydrofolate reductase-like"/>
    <property type="match status" value="1"/>
</dbReference>
<evidence type="ECO:0000256" key="3">
    <source>
        <dbReference type="ARBA" id="ARBA00023002"/>
    </source>
</evidence>
<feature type="domain" description="Bacterial bifunctional deaminase-reductase C-terminal" evidence="4">
    <location>
        <begin position="4"/>
        <end position="197"/>
    </location>
</feature>
<name>A0ABS4D4N8_9CHLR</name>
<dbReference type="Pfam" id="PF01872">
    <property type="entry name" value="RibD_C"/>
    <property type="match status" value="1"/>
</dbReference>
<evidence type="ECO:0000313" key="5">
    <source>
        <dbReference type="EMBL" id="MBP1464392.1"/>
    </source>
</evidence>
<comment type="pathway">
    <text evidence="1">Cofactor biosynthesis; riboflavin biosynthesis.</text>
</comment>
<sequence>MSRPLVTLSYAQTLDGRLATRSGSSQWISGTESLRFSHELRAASDAVMVGVGTVLADDPRLTVRLVPGTDPLRVIVDSRLRLPDNAAVLRDGAVVGTLIACTSAAPQERRVQLAERGVTLIETPALADGRVDLAHLLAILAERGIATLMVEGGAQLITSLLRHRLADRLAITMAPKILGTGIAAVGDLGIEHLDDACLLEGVTLTHAGVDLIIEGQIVYRHVGSATETGSPS</sequence>
<evidence type="ECO:0000256" key="1">
    <source>
        <dbReference type="ARBA" id="ARBA00005104"/>
    </source>
</evidence>
<dbReference type="InterPro" id="IPR011549">
    <property type="entry name" value="RibD_C"/>
</dbReference>